<evidence type="ECO:0000256" key="1">
    <source>
        <dbReference type="SAM" id="Phobius"/>
    </source>
</evidence>
<organism evidence="2">
    <name type="scientific">hydrothermal vent metagenome</name>
    <dbReference type="NCBI Taxonomy" id="652676"/>
    <lineage>
        <taxon>unclassified sequences</taxon>
        <taxon>metagenomes</taxon>
        <taxon>ecological metagenomes</taxon>
    </lineage>
</organism>
<keyword evidence="1" id="KW-1133">Transmembrane helix</keyword>
<sequence length="48" mass="5795">MTNLTLFYVVFITQILLLSIFFPGKILQRMRIIQKKYPKSTYPKLYPK</sequence>
<name>A0A3B0W7Y1_9ZZZZ</name>
<accession>A0A3B0W7Y1</accession>
<evidence type="ECO:0000313" key="2">
    <source>
        <dbReference type="EMBL" id="VAW45429.1"/>
    </source>
</evidence>
<feature type="non-terminal residue" evidence="2">
    <location>
        <position position="48"/>
    </location>
</feature>
<proteinExistence type="predicted"/>
<protein>
    <submittedName>
        <fullName evidence="2">Uncharacterized protein</fullName>
    </submittedName>
</protein>
<feature type="transmembrane region" description="Helical" evidence="1">
    <location>
        <begin position="6"/>
        <end position="27"/>
    </location>
</feature>
<keyword evidence="1" id="KW-0812">Transmembrane</keyword>
<dbReference type="AlphaFoldDB" id="A0A3B0W7Y1"/>
<gene>
    <name evidence="2" type="ORF">MNBD_GAMMA02-169</name>
</gene>
<reference evidence="2" key="1">
    <citation type="submission" date="2018-06" db="EMBL/GenBank/DDBJ databases">
        <authorList>
            <person name="Zhirakovskaya E."/>
        </authorList>
    </citation>
    <scope>NUCLEOTIDE SEQUENCE</scope>
</reference>
<dbReference type="EMBL" id="UOFA01000191">
    <property type="protein sequence ID" value="VAW45429.1"/>
    <property type="molecule type" value="Genomic_DNA"/>
</dbReference>
<keyword evidence="1" id="KW-0472">Membrane</keyword>